<evidence type="ECO:0000256" key="1">
    <source>
        <dbReference type="SAM" id="Phobius"/>
    </source>
</evidence>
<reference evidence="2 3" key="1">
    <citation type="journal article" date="2018" name="Sci. Data">
        <title>The draft genome sequence of cork oak.</title>
        <authorList>
            <person name="Ramos A.M."/>
            <person name="Usie A."/>
            <person name="Barbosa P."/>
            <person name="Barros P.M."/>
            <person name="Capote T."/>
            <person name="Chaves I."/>
            <person name="Simoes F."/>
            <person name="Abreu I."/>
            <person name="Carrasquinho I."/>
            <person name="Faro C."/>
            <person name="Guimaraes J.B."/>
            <person name="Mendonca D."/>
            <person name="Nobrega F."/>
            <person name="Rodrigues L."/>
            <person name="Saibo N.J.M."/>
            <person name="Varela M.C."/>
            <person name="Egas C."/>
            <person name="Matos J."/>
            <person name="Miguel C.M."/>
            <person name="Oliveira M.M."/>
            <person name="Ricardo C.P."/>
            <person name="Goncalves S."/>
        </authorList>
    </citation>
    <scope>NUCLEOTIDE SEQUENCE [LARGE SCALE GENOMIC DNA]</scope>
    <source>
        <strain evidence="3">cv. HL8</strain>
    </source>
</reference>
<accession>A0AAW0KDR4</accession>
<dbReference type="EMBL" id="PKMF04000338">
    <property type="protein sequence ID" value="KAK7837027.1"/>
    <property type="molecule type" value="Genomic_DNA"/>
</dbReference>
<proteinExistence type="predicted"/>
<name>A0AAW0KDR4_QUESU</name>
<evidence type="ECO:0000313" key="3">
    <source>
        <dbReference type="Proteomes" id="UP000237347"/>
    </source>
</evidence>
<gene>
    <name evidence="2" type="ORF">CFP56_021763</name>
</gene>
<dbReference type="AlphaFoldDB" id="A0AAW0KDR4"/>
<protein>
    <submittedName>
        <fullName evidence="2">Pentatricopeptide repeat-containing protein</fullName>
    </submittedName>
</protein>
<feature type="transmembrane region" description="Helical" evidence="1">
    <location>
        <begin position="31"/>
        <end position="51"/>
    </location>
</feature>
<keyword evidence="1" id="KW-1133">Transmembrane helix</keyword>
<feature type="transmembrane region" description="Helical" evidence="1">
    <location>
        <begin position="6"/>
        <end position="24"/>
    </location>
</feature>
<keyword evidence="1" id="KW-0472">Membrane</keyword>
<comment type="caution">
    <text evidence="2">The sequence shown here is derived from an EMBL/GenBank/DDBJ whole genome shotgun (WGS) entry which is preliminary data.</text>
</comment>
<dbReference type="Proteomes" id="UP000237347">
    <property type="component" value="Unassembled WGS sequence"/>
</dbReference>
<keyword evidence="1" id="KW-0812">Transmembrane</keyword>
<sequence length="114" mass="12879">MVHFILWSSFVMSLFAGILLICFQKPATEGIGVYFIAFAIGNGLYACWVTTMEGEYVMKEIVKFGVPPDIAICKAITNGYCKEMDINRAELLLGFFAREFQIFHTESYNTLVVN</sequence>
<evidence type="ECO:0000313" key="2">
    <source>
        <dbReference type="EMBL" id="KAK7837027.1"/>
    </source>
</evidence>
<keyword evidence="3" id="KW-1185">Reference proteome</keyword>
<organism evidence="2 3">
    <name type="scientific">Quercus suber</name>
    <name type="common">Cork oak</name>
    <dbReference type="NCBI Taxonomy" id="58331"/>
    <lineage>
        <taxon>Eukaryota</taxon>
        <taxon>Viridiplantae</taxon>
        <taxon>Streptophyta</taxon>
        <taxon>Embryophyta</taxon>
        <taxon>Tracheophyta</taxon>
        <taxon>Spermatophyta</taxon>
        <taxon>Magnoliopsida</taxon>
        <taxon>eudicotyledons</taxon>
        <taxon>Gunneridae</taxon>
        <taxon>Pentapetalae</taxon>
        <taxon>rosids</taxon>
        <taxon>fabids</taxon>
        <taxon>Fagales</taxon>
        <taxon>Fagaceae</taxon>
        <taxon>Quercus</taxon>
    </lineage>
</organism>